<dbReference type="AlphaFoldDB" id="A0A1G9PKG6"/>
<dbReference type="InterPro" id="IPR008979">
    <property type="entry name" value="Galactose-bd-like_sf"/>
</dbReference>
<protein>
    <recommendedName>
        <fullName evidence="2">Probable allantoicase</fullName>
        <ecNumber evidence="2">3.5.3.4</ecNumber>
    </recommendedName>
    <alternativeName>
        <fullName evidence="2">Allantoate amidinohydrolase</fullName>
    </alternativeName>
</protein>
<keyword evidence="5" id="KW-1185">Reference proteome</keyword>
<evidence type="ECO:0000256" key="1">
    <source>
        <dbReference type="ARBA" id="ARBA00009242"/>
    </source>
</evidence>
<evidence type="ECO:0000313" key="4">
    <source>
        <dbReference type="EMBL" id="SDL99043.1"/>
    </source>
</evidence>
<evidence type="ECO:0000256" key="2">
    <source>
        <dbReference type="HAMAP-Rule" id="MF_00813"/>
    </source>
</evidence>
<dbReference type="EC" id="3.5.3.4" evidence="2"/>
<dbReference type="SUPFAM" id="SSF49785">
    <property type="entry name" value="Galactose-binding domain-like"/>
    <property type="match status" value="2"/>
</dbReference>
<feature type="domain" description="Allantoicase" evidence="3">
    <location>
        <begin position="183"/>
        <end position="317"/>
    </location>
</feature>
<dbReference type="InterPro" id="IPR015908">
    <property type="entry name" value="Allantoicase_dom"/>
</dbReference>
<dbReference type="PANTHER" id="PTHR12045:SF3">
    <property type="entry name" value="INACTIVE ALLANTOICASE-RELATED"/>
    <property type="match status" value="1"/>
</dbReference>
<comment type="similarity">
    <text evidence="1 2">Belongs to the allantoicase family.</text>
</comment>
<comment type="pathway">
    <text evidence="2">Nitrogen metabolism; (S)-allantoin degradation; (S)-ureidoglycolate from allantoate (aminidohydrolase route): step 1/1.</text>
</comment>
<dbReference type="PANTHER" id="PTHR12045">
    <property type="entry name" value="ALLANTOICASE"/>
    <property type="match status" value="1"/>
</dbReference>
<comment type="catalytic activity">
    <reaction evidence="2">
        <text>allantoate + H2O = (S)-ureidoglycolate + urea</text>
        <dbReference type="Rhea" id="RHEA:11016"/>
        <dbReference type="ChEBI" id="CHEBI:15377"/>
        <dbReference type="ChEBI" id="CHEBI:16199"/>
        <dbReference type="ChEBI" id="CHEBI:17536"/>
        <dbReference type="ChEBI" id="CHEBI:57296"/>
        <dbReference type="EC" id="3.5.3.4"/>
    </reaction>
</comment>
<evidence type="ECO:0000313" key="5">
    <source>
        <dbReference type="Proteomes" id="UP000199202"/>
    </source>
</evidence>
<evidence type="ECO:0000259" key="3">
    <source>
        <dbReference type="Pfam" id="PF03561"/>
    </source>
</evidence>
<dbReference type="EMBL" id="FNDJ01000034">
    <property type="protein sequence ID" value="SDL99043.1"/>
    <property type="molecule type" value="Genomic_DNA"/>
</dbReference>
<keyword evidence="2" id="KW-0659">Purine metabolism</keyword>
<dbReference type="NCBIfam" id="TIGR02961">
    <property type="entry name" value="allantoicase"/>
    <property type="match status" value="1"/>
</dbReference>
<organism evidence="4 5">
    <name type="scientific">Nonomuraea jiangxiensis</name>
    <dbReference type="NCBI Taxonomy" id="633440"/>
    <lineage>
        <taxon>Bacteria</taxon>
        <taxon>Bacillati</taxon>
        <taxon>Actinomycetota</taxon>
        <taxon>Actinomycetes</taxon>
        <taxon>Streptosporangiales</taxon>
        <taxon>Streptosporangiaceae</taxon>
        <taxon>Nonomuraea</taxon>
    </lineage>
</organism>
<keyword evidence="2" id="KW-0378">Hydrolase</keyword>
<dbReference type="GO" id="GO:0000256">
    <property type="term" value="P:allantoin catabolic process"/>
    <property type="evidence" value="ECO:0007669"/>
    <property type="project" value="UniProtKB-UniRule"/>
</dbReference>
<dbReference type="GO" id="GO:0004037">
    <property type="term" value="F:allantoicase activity"/>
    <property type="evidence" value="ECO:0007669"/>
    <property type="project" value="UniProtKB-UniRule"/>
</dbReference>
<dbReference type="STRING" id="633440.SAMN05421869_13417"/>
<gene>
    <name evidence="2" type="primary">alc</name>
    <name evidence="4" type="ORF">SAMN05421869_13417</name>
</gene>
<dbReference type="Proteomes" id="UP000199202">
    <property type="component" value="Unassembled WGS sequence"/>
</dbReference>
<dbReference type="HAMAP" id="MF_00813">
    <property type="entry name" value="Allantoicase"/>
    <property type="match status" value="1"/>
</dbReference>
<dbReference type="PIRSF" id="PIRSF016516">
    <property type="entry name" value="Allantoicase"/>
    <property type="match status" value="1"/>
</dbReference>
<dbReference type="InterPro" id="IPR005164">
    <property type="entry name" value="Allantoicase"/>
</dbReference>
<dbReference type="UniPathway" id="UPA00395">
    <property type="reaction ID" value="UER00654"/>
</dbReference>
<feature type="domain" description="Allantoicase" evidence="3">
    <location>
        <begin position="11"/>
        <end position="163"/>
    </location>
</feature>
<proteinExistence type="inferred from homology"/>
<dbReference type="Gene3D" id="2.60.120.260">
    <property type="entry name" value="Galactose-binding domain-like"/>
    <property type="match status" value="2"/>
</dbReference>
<sequence>MKLDLASRWLGGSVLAASDESFGFKETLLVPAAPDFTPGRYDHRGEIVDGWETRRRRGEPGHDWAIVRLGAPGVIDEIDVDTRFFTGNYPPACRIEACGMEGYPRVAELTGPEAEWAEIVPLSPLRGDGHNLFAVADRRRFTHIRLSIHPDGGIARLRVRGEVVPDPRHWDGLTVDLACQEQGGLVVDSSDSFYSSAELLNRPDRARTMGEGWETSRRRDPGHDFAVIRLAATGRLRQIEIDTSHFKYNASAEVELSGAASTEPRDLDWFPVLPRTPVTPDTRHLFTLPTTSAPLTTVRIDAFPDGGISRVRLVGTPEPAARLRAGLHWFNALPASQAAHCLAVAGVPEPDLARVLAARPLTSLEAVPEILTTWLTGRL</sequence>
<dbReference type="OrthoDB" id="2078334at2"/>
<reference evidence="4 5" key="1">
    <citation type="submission" date="2016-10" db="EMBL/GenBank/DDBJ databases">
        <authorList>
            <person name="de Groot N.N."/>
        </authorList>
    </citation>
    <scope>NUCLEOTIDE SEQUENCE [LARGE SCALE GENOMIC DNA]</scope>
    <source>
        <strain evidence="4 5">CGMCC 4.6533</strain>
    </source>
</reference>
<accession>A0A1G9PKG6</accession>
<dbReference type="GO" id="GO:0006144">
    <property type="term" value="P:purine nucleobase metabolic process"/>
    <property type="evidence" value="ECO:0007669"/>
    <property type="project" value="UniProtKB-KW"/>
</dbReference>
<name>A0A1G9PKG6_9ACTN</name>
<dbReference type="RefSeq" id="WP_090945909.1">
    <property type="nucleotide sequence ID" value="NZ_FNDJ01000034.1"/>
</dbReference>
<dbReference type="Pfam" id="PF03561">
    <property type="entry name" value="Allantoicase"/>
    <property type="match status" value="2"/>
</dbReference>